<evidence type="ECO:0000256" key="1">
    <source>
        <dbReference type="SAM" id="Phobius"/>
    </source>
</evidence>
<dbReference type="RefSeq" id="WP_105684319.1">
    <property type="nucleotide sequence ID" value="NZ_JBBGZD010000001.1"/>
</dbReference>
<evidence type="ECO:0000313" key="5">
    <source>
        <dbReference type="Proteomes" id="UP000238534"/>
    </source>
</evidence>
<comment type="caution">
    <text evidence="2">The sequence shown here is derived from an EMBL/GenBank/DDBJ whole genome shotgun (WGS) entry which is preliminary data.</text>
</comment>
<dbReference type="AlphaFoldDB" id="A0A2S9CW97"/>
<evidence type="ECO:0000313" key="2">
    <source>
        <dbReference type="EMBL" id="PRB84808.1"/>
    </source>
</evidence>
<keyword evidence="1" id="KW-0812">Transmembrane</keyword>
<reference evidence="4 5" key="1">
    <citation type="submission" date="2017-09" db="EMBL/GenBank/DDBJ databases">
        <title>Genomic, metabolic, and phenotypic characteristics of bacterial isolates from the natural microbiome of the model nematode Caenorhabditis elegans.</title>
        <authorList>
            <person name="Zimmermann J."/>
            <person name="Obeng N."/>
            <person name="Yang W."/>
            <person name="Obeng O."/>
            <person name="Kissoyan K."/>
            <person name="Pees B."/>
            <person name="Dirksen P."/>
            <person name="Hoppner M."/>
            <person name="Franke A."/>
            <person name="Rosenstiel P."/>
            <person name="Leippe M."/>
            <person name="Dierking K."/>
            <person name="Kaleta C."/>
            <person name="Schulenburg H."/>
        </authorList>
    </citation>
    <scope>NUCLEOTIDE SEQUENCE [LARGE SCALE GENOMIC DNA]</scope>
    <source>
        <strain evidence="2 5">MYb25</strain>
        <strain evidence="3 4">MYb44</strain>
    </source>
</reference>
<dbReference type="EMBL" id="PCPP01000001">
    <property type="protein sequence ID" value="PRB84808.1"/>
    <property type="molecule type" value="Genomic_DNA"/>
</dbReference>
<feature type="transmembrane region" description="Helical" evidence="1">
    <location>
        <begin position="204"/>
        <end position="227"/>
    </location>
</feature>
<gene>
    <name evidence="2" type="ORF">CQ022_00530</name>
    <name evidence="3" type="ORF">CQ033_20345</name>
</gene>
<feature type="transmembrane region" description="Helical" evidence="1">
    <location>
        <begin position="50"/>
        <end position="72"/>
    </location>
</feature>
<dbReference type="Proteomes" id="UP000238534">
    <property type="component" value="Unassembled WGS sequence"/>
</dbReference>
<keyword evidence="1" id="KW-1133">Transmembrane helix</keyword>
<accession>A0A2S9CW97</accession>
<dbReference type="Proteomes" id="UP000238325">
    <property type="component" value="Unassembled WGS sequence"/>
</dbReference>
<proteinExistence type="predicted"/>
<dbReference type="OrthoDB" id="769178at2"/>
<organism evidence="2 5">
    <name type="scientific">Chryseobacterium culicis</name>
    <dbReference type="NCBI Taxonomy" id="680127"/>
    <lineage>
        <taxon>Bacteria</taxon>
        <taxon>Pseudomonadati</taxon>
        <taxon>Bacteroidota</taxon>
        <taxon>Flavobacteriia</taxon>
        <taxon>Flavobacteriales</taxon>
        <taxon>Weeksellaceae</taxon>
        <taxon>Chryseobacterium group</taxon>
        <taxon>Chryseobacterium</taxon>
    </lineage>
</organism>
<dbReference type="EMBL" id="PCPH01000007">
    <property type="protein sequence ID" value="PRB87793.1"/>
    <property type="molecule type" value="Genomic_DNA"/>
</dbReference>
<keyword evidence="1" id="KW-0472">Membrane</keyword>
<name>A0A2S9CW97_CHRCI</name>
<sequence length="231" mass="27130">MQEDIRKDFLPLVSKTWWFMTWLTRIFGMLLLLAAFLLILGLPVVISDKVVLFVVIAILYYPALAFGLYRFFIYQKKIRKRVVRKIRIDDQGIHYKRADGTTDQILYQNLKKYSFSDEYDVSITPRNKIYVLWVNDGGSVAEVDFDGIEAGYSSYIGNLKALRRKYIQGIVYFRPDLHIDPMVYEVYYINPVDFTFDKKKYWTAFVQTFAILIVCCTVLGIIMLGLAKWLF</sequence>
<evidence type="ECO:0000313" key="4">
    <source>
        <dbReference type="Proteomes" id="UP000238325"/>
    </source>
</evidence>
<feature type="transmembrane region" description="Helical" evidence="1">
    <location>
        <begin position="21"/>
        <end position="44"/>
    </location>
</feature>
<evidence type="ECO:0000313" key="3">
    <source>
        <dbReference type="EMBL" id="PRB87793.1"/>
    </source>
</evidence>
<protein>
    <submittedName>
        <fullName evidence="2">Uncharacterized protein</fullName>
    </submittedName>
</protein>
<keyword evidence="4" id="KW-1185">Reference proteome</keyword>